<name>A0AAE3FYW4_9EURY</name>
<sequence>MVRRLVLGHGPVGGDVIEQLAASHGDLFVITDDAGWVTTLRDTNITAVEADPTDTATYPSDIDLVVVTDDTPDTVIAAAESARAAFPDAFITGVHTPGMTNQQRQQLNSIVDQSIDFTEILSKLVLDAASGVGGQITVSLSAMLRSIDGPLGVFAHDNPDPDAIASALAFAELASKMGVDGQAYYFGEISHQENRALVNLLEIPITQCDPNTFDPNAYGSIALVDHSQPGINNSLPEETPVDFVIDHHPPRVPIDRDGRFVDIRPDVGSTSTLLAEYYQRLGFKPTEQIATALVYGIRTDTKDFTREVSQADFEAAAFLYPSTDESALGRVETPSVGPEVLRTTAKAIRNREVRGTALTTCVGEIKDRDTLSQASDLLLTMAGIETTVVYGFMNGVVYVSGRARGSKIDLGETFREAFDQIGSAGGHTDMAGGQLPLGILEDVSEPSKQELETVVRDIVAGRFFETLDSAPQTPVYDADELAAFPED</sequence>
<evidence type="ECO:0000313" key="4">
    <source>
        <dbReference type="EMBL" id="MCL9817593.1"/>
    </source>
</evidence>
<dbReference type="SUPFAM" id="SSF51735">
    <property type="entry name" value="NAD(P)-binding Rossmann-fold domains"/>
    <property type="match status" value="1"/>
</dbReference>
<dbReference type="PANTHER" id="PTHR47618:SF1">
    <property type="entry name" value="BIFUNCTIONAL OLIGORIBONUCLEASE AND PAP PHOSPHATASE NRNA"/>
    <property type="match status" value="1"/>
</dbReference>
<reference evidence="4" key="1">
    <citation type="journal article" date="2022" name="Syst. Appl. Microbiol.">
        <title>Natronocalculus amylovorans gen. nov., sp. nov., and Natranaeroarchaeum aerophilus sp. nov., dominant culturable amylolytic natronoarchaea from hypersaline soda lakes in southwestern Siberia.</title>
        <authorList>
            <person name="Sorokin D.Y."/>
            <person name="Elcheninov A.G."/>
            <person name="Khizhniak T.V."/>
            <person name="Koenen M."/>
            <person name="Bale N.J."/>
            <person name="Damste J.S.S."/>
            <person name="Kublanov I.V."/>
        </authorList>
    </citation>
    <scope>NUCLEOTIDE SEQUENCE</scope>
    <source>
        <strain evidence="4">AArc-St2</strain>
    </source>
</reference>
<dbReference type="GO" id="GO:0003676">
    <property type="term" value="F:nucleic acid binding"/>
    <property type="evidence" value="ECO:0007669"/>
    <property type="project" value="InterPro"/>
</dbReference>
<evidence type="ECO:0000259" key="2">
    <source>
        <dbReference type="Pfam" id="PF02254"/>
    </source>
</evidence>
<dbReference type="InterPro" id="IPR001667">
    <property type="entry name" value="DDH_dom"/>
</dbReference>
<dbReference type="Proteomes" id="UP001203207">
    <property type="component" value="Unassembled WGS sequence"/>
</dbReference>
<dbReference type="Pfam" id="PF01368">
    <property type="entry name" value="DHH"/>
    <property type="match status" value="1"/>
</dbReference>
<dbReference type="InterPro" id="IPR003148">
    <property type="entry name" value="RCK_N"/>
</dbReference>
<organism evidence="4 5">
    <name type="scientific">Natronocalculus amylovorans</name>
    <dbReference type="NCBI Taxonomy" id="2917812"/>
    <lineage>
        <taxon>Archaea</taxon>
        <taxon>Methanobacteriati</taxon>
        <taxon>Methanobacteriota</taxon>
        <taxon>Stenosarchaea group</taxon>
        <taxon>Halobacteria</taxon>
        <taxon>Halobacteriales</taxon>
        <taxon>Haloferacaceae</taxon>
        <taxon>Natronocalculus</taxon>
    </lineage>
</organism>
<evidence type="ECO:0000259" key="3">
    <source>
        <dbReference type="Pfam" id="PF02272"/>
    </source>
</evidence>
<dbReference type="Pfam" id="PF02272">
    <property type="entry name" value="DHHA1"/>
    <property type="match status" value="1"/>
</dbReference>
<dbReference type="GO" id="GO:0006813">
    <property type="term" value="P:potassium ion transport"/>
    <property type="evidence" value="ECO:0007669"/>
    <property type="project" value="InterPro"/>
</dbReference>
<dbReference type="Gene3D" id="3.40.50.720">
    <property type="entry name" value="NAD(P)-binding Rossmann-like Domain"/>
    <property type="match status" value="1"/>
</dbReference>
<reference evidence="4" key="2">
    <citation type="submission" date="2022-02" db="EMBL/GenBank/DDBJ databases">
        <authorList>
            <person name="Elcheninov A.G."/>
            <person name="Sorokin D.Y."/>
            <person name="Kublanov I.V."/>
        </authorList>
    </citation>
    <scope>NUCLEOTIDE SEQUENCE</scope>
    <source>
        <strain evidence="4">AArc-St2</strain>
    </source>
</reference>
<comment type="caution">
    <text evidence="4">The sequence shown here is derived from an EMBL/GenBank/DDBJ whole genome shotgun (WGS) entry which is preliminary data.</text>
</comment>
<proteinExistence type="predicted"/>
<dbReference type="SUPFAM" id="SSF64182">
    <property type="entry name" value="DHH phosphoesterases"/>
    <property type="match status" value="1"/>
</dbReference>
<gene>
    <name evidence="4" type="ORF">AArcSt2_11615</name>
</gene>
<dbReference type="InterPro" id="IPR051319">
    <property type="entry name" value="Oligoribo/pAp-PDE_c-di-AMP_PDE"/>
</dbReference>
<evidence type="ECO:0000313" key="5">
    <source>
        <dbReference type="Proteomes" id="UP001203207"/>
    </source>
</evidence>
<protein>
    <submittedName>
        <fullName evidence="4">DHH family phosphoesterase</fullName>
    </submittedName>
</protein>
<evidence type="ECO:0000259" key="1">
    <source>
        <dbReference type="Pfam" id="PF01368"/>
    </source>
</evidence>
<dbReference type="EMBL" id="JAKRVX010000004">
    <property type="protein sequence ID" value="MCL9817593.1"/>
    <property type="molecule type" value="Genomic_DNA"/>
</dbReference>
<dbReference type="InterPro" id="IPR038763">
    <property type="entry name" value="DHH_sf"/>
</dbReference>
<dbReference type="AlphaFoldDB" id="A0AAE3FYW4"/>
<accession>A0AAE3FYW4</accession>
<feature type="domain" description="RCK N-terminal" evidence="2">
    <location>
        <begin position="5"/>
        <end position="91"/>
    </location>
</feature>
<dbReference type="Gene3D" id="3.90.1640.10">
    <property type="entry name" value="inorganic pyrophosphatase (n-terminal core)"/>
    <property type="match status" value="1"/>
</dbReference>
<feature type="domain" description="DDH" evidence="1">
    <location>
        <begin position="153"/>
        <end position="297"/>
    </location>
</feature>
<dbReference type="RefSeq" id="WP_250584804.1">
    <property type="nucleotide sequence ID" value="NZ_JAKRVX010000004.1"/>
</dbReference>
<dbReference type="PANTHER" id="PTHR47618">
    <property type="entry name" value="BIFUNCTIONAL OLIGORIBONUCLEASE AND PAP PHOSPHATASE NRNA"/>
    <property type="match status" value="1"/>
</dbReference>
<feature type="domain" description="DHHA1" evidence="3">
    <location>
        <begin position="358"/>
        <end position="445"/>
    </location>
</feature>
<dbReference type="Pfam" id="PF02254">
    <property type="entry name" value="TrkA_N"/>
    <property type="match status" value="1"/>
</dbReference>
<dbReference type="InterPro" id="IPR036291">
    <property type="entry name" value="NAD(P)-bd_dom_sf"/>
</dbReference>
<dbReference type="InterPro" id="IPR003156">
    <property type="entry name" value="DHHA1_dom"/>
</dbReference>
<keyword evidence="5" id="KW-1185">Reference proteome</keyword>